<name>A0A930FYN8_9RHOO</name>
<feature type="region of interest" description="Disordered" evidence="1">
    <location>
        <begin position="165"/>
        <end position="185"/>
    </location>
</feature>
<sequence>MTAASDADLNHLFGIKKPFLAPLHLSIPLNAPRRLTADEAAQICERDSAIKPTTRDNWELSPVSINGLLHAALSKMSNRGGRHAESTWHLPTAGVGQLRLSSPLGSGRALTKDECRQLRSIDDRFAGANPAWTVKPSRSNPLQVDIVRYQNVNMWTVGQLSLAPVQPQQTAPARPRPRTQPRLSAGSQAWLTALF</sequence>
<reference evidence="2" key="1">
    <citation type="submission" date="2020-04" db="EMBL/GenBank/DDBJ databases">
        <title>Deep metagenomics examines the oral microbiome during advanced dental caries in children, revealing novel taxa and co-occurrences with host molecules.</title>
        <authorList>
            <person name="Baker J.L."/>
            <person name="Morton J.T."/>
            <person name="Dinis M."/>
            <person name="Alvarez R."/>
            <person name="Tran N.C."/>
            <person name="Knight R."/>
            <person name="Edlund A."/>
        </authorList>
    </citation>
    <scope>NUCLEOTIDE SEQUENCE</scope>
    <source>
        <strain evidence="2">JCVI_32_bin.24</strain>
    </source>
</reference>
<proteinExistence type="predicted"/>
<dbReference type="Proteomes" id="UP000718593">
    <property type="component" value="Unassembled WGS sequence"/>
</dbReference>
<gene>
    <name evidence="2" type="ORF">HXL68_05645</name>
</gene>
<evidence type="ECO:0000256" key="1">
    <source>
        <dbReference type="SAM" id="MobiDB-lite"/>
    </source>
</evidence>
<organism evidence="2 3">
    <name type="scientific">Dechloromonas agitata</name>
    <dbReference type="NCBI Taxonomy" id="73030"/>
    <lineage>
        <taxon>Bacteria</taxon>
        <taxon>Pseudomonadati</taxon>
        <taxon>Pseudomonadota</taxon>
        <taxon>Betaproteobacteria</taxon>
        <taxon>Rhodocyclales</taxon>
        <taxon>Azonexaceae</taxon>
        <taxon>Dechloromonas</taxon>
    </lineage>
</organism>
<accession>A0A930FYN8</accession>
<evidence type="ECO:0000313" key="2">
    <source>
        <dbReference type="EMBL" id="MBF1164504.1"/>
    </source>
</evidence>
<evidence type="ECO:0000313" key="3">
    <source>
        <dbReference type="Proteomes" id="UP000718593"/>
    </source>
</evidence>
<dbReference type="EMBL" id="JABZMI010000077">
    <property type="protein sequence ID" value="MBF1164504.1"/>
    <property type="molecule type" value="Genomic_DNA"/>
</dbReference>
<protein>
    <submittedName>
        <fullName evidence="2">Uncharacterized protein</fullName>
    </submittedName>
</protein>
<dbReference type="AlphaFoldDB" id="A0A930FYN8"/>
<comment type="caution">
    <text evidence="2">The sequence shown here is derived from an EMBL/GenBank/DDBJ whole genome shotgun (WGS) entry which is preliminary data.</text>
</comment>